<evidence type="ECO:0000256" key="2">
    <source>
        <dbReference type="SAM" id="MobiDB-lite"/>
    </source>
</evidence>
<dbReference type="PANTHER" id="PTHR33269:SF17">
    <property type="entry name" value="NADH-UBIQUINONE OXIDOREDUCTASE CHAIN 6"/>
    <property type="match status" value="1"/>
</dbReference>
<keyword evidence="3" id="KW-0812">Transmembrane</keyword>
<name>A0A9Q0GLK0_9MAGN</name>
<dbReference type="GO" id="GO:0008137">
    <property type="term" value="F:NADH dehydrogenase (ubiquinone) activity"/>
    <property type="evidence" value="ECO:0007669"/>
    <property type="project" value="InterPro"/>
</dbReference>
<dbReference type="InterPro" id="IPR001457">
    <property type="entry name" value="NADH_UbQ/plastoQ_OxRdtase_su6"/>
</dbReference>
<dbReference type="OrthoDB" id="5975253at2759"/>
<comment type="similarity">
    <text evidence="1">Belongs to the complex I subunit 6 family.</text>
</comment>
<keyword evidence="5" id="KW-1185">Reference proteome</keyword>
<evidence type="ECO:0000313" key="5">
    <source>
        <dbReference type="Proteomes" id="UP001141806"/>
    </source>
</evidence>
<dbReference type="Proteomes" id="UP001141806">
    <property type="component" value="Unassembled WGS sequence"/>
</dbReference>
<feature type="transmembrane region" description="Helical" evidence="3">
    <location>
        <begin position="50"/>
        <end position="72"/>
    </location>
</feature>
<comment type="caution">
    <text evidence="4">The sequence shown here is derived from an EMBL/GenBank/DDBJ whole genome shotgun (WGS) entry which is preliminary data.</text>
</comment>
<reference evidence="4" key="1">
    <citation type="journal article" date="2023" name="Plant J.">
        <title>The genome of the king protea, Protea cynaroides.</title>
        <authorList>
            <person name="Chang J."/>
            <person name="Duong T.A."/>
            <person name="Schoeman C."/>
            <person name="Ma X."/>
            <person name="Roodt D."/>
            <person name="Barker N."/>
            <person name="Li Z."/>
            <person name="Van de Peer Y."/>
            <person name="Mizrachi E."/>
        </authorList>
    </citation>
    <scope>NUCLEOTIDE SEQUENCE</scope>
    <source>
        <tissue evidence="4">Young leaves</tissue>
    </source>
</reference>
<feature type="region of interest" description="Disordered" evidence="2">
    <location>
        <begin position="159"/>
        <end position="200"/>
    </location>
</feature>
<dbReference type="EMBL" id="JAMYWD010000761">
    <property type="protein sequence ID" value="KAJ4947971.1"/>
    <property type="molecule type" value="Genomic_DNA"/>
</dbReference>
<evidence type="ECO:0000313" key="4">
    <source>
        <dbReference type="EMBL" id="KAJ4947971.1"/>
    </source>
</evidence>
<evidence type="ECO:0000256" key="1">
    <source>
        <dbReference type="ARBA" id="ARBA00005698"/>
    </source>
</evidence>
<organism evidence="4 5">
    <name type="scientific">Protea cynaroides</name>
    <dbReference type="NCBI Taxonomy" id="273540"/>
    <lineage>
        <taxon>Eukaryota</taxon>
        <taxon>Viridiplantae</taxon>
        <taxon>Streptophyta</taxon>
        <taxon>Embryophyta</taxon>
        <taxon>Tracheophyta</taxon>
        <taxon>Spermatophyta</taxon>
        <taxon>Magnoliopsida</taxon>
        <taxon>Proteales</taxon>
        <taxon>Proteaceae</taxon>
        <taxon>Protea</taxon>
    </lineage>
</organism>
<accession>A0A9Q0GLK0</accession>
<evidence type="ECO:0008006" key="6">
    <source>
        <dbReference type="Google" id="ProtNLM"/>
    </source>
</evidence>
<dbReference type="PANTHER" id="PTHR33269">
    <property type="entry name" value="NADH-UBIQUINONE OXIDOREDUCTASE CHAIN 6"/>
    <property type="match status" value="1"/>
</dbReference>
<keyword evidence="3" id="KW-0472">Membrane</keyword>
<proteinExistence type="inferred from homology"/>
<sequence length="254" mass="28381">MILSVSSSPALVSGLMVVRAKNPVHSVSFPIPVFRDTSGLLLLLGLDFSAMIFPVVHIGAIAVSFLFVVMMFHIQIAEIHEEVLRYLPIEPRERQRTAGAILKYVRSSAAISSLRTIQSFQRIHPPDSKKLKHSSALRYEVFLFIYGELVSTTTKLSNSTSLVSPTTMSSNDGGKGKEPLKPSYREKVVKGSSSNSKSWADEMEELDNDVAEVDLNESAITDHCEDWEKKYELEIEVLYQRVRRPGTYAFLAKS</sequence>
<dbReference type="Pfam" id="PF00499">
    <property type="entry name" value="Oxidored_q3"/>
    <property type="match status" value="1"/>
</dbReference>
<dbReference type="InterPro" id="IPR042106">
    <property type="entry name" value="Nuo/plastoQ_OxRdtase_6_NuoJ"/>
</dbReference>
<protein>
    <recommendedName>
        <fullName evidence="6">NADH-ubiquinone oxidoreductase chain 6</fullName>
    </recommendedName>
</protein>
<evidence type="ECO:0000256" key="3">
    <source>
        <dbReference type="SAM" id="Phobius"/>
    </source>
</evidence>
<feature type="compositionally biased region" description="Basic and acidic residues" evidence="2">
    <location>
        <begin position="174"/>
        <end position="189"/>
    </location>
</feature>
<gene>
    <name evidence="4" type="ORF">NE237_014239</name>
</gene>
<keyword evidence="3" id="KW-1133">Transmembrane helix</keyword>
<dbReference type="Gene3D" id="1.20.120.1200">
    <property type="entry name" value="NADH-ubiquinone/plastoquinone oxidoreductase chain 6, subunit NuoJ"/>
    <property type="match status" value="1"/>
</dbReference>
<dbReference type="AlphaFoldDB" id="A0A9Q0GLK0"/>